<name>A0A6G0XKA0_9STRA</name>
<reference evidence="1 2" key="1">
    <citation type="submission" date="2019-07" db="EMBL/GenBank/DDBJ databases">
        <title>Genomics analysis of Aphanomyces spp. identifies a new class of oomycete effector associated with host adaptation.</title>
        <authorList>
            <person name="Gaulin E."/>
        </authorList>
    </citation>
    <scope>NUCLEOTIDE SEQUENCE [LARGE SCALE GENOMIC DNA]</scope>
    <source>
        <strain evidence="1 2">ATCC 201684</strain>
    </source>
</reference>
<dbReference type="AlphaFoldDB" id="A0A6G0XKA0"/>
<organism evidence="1 2">
    <name type="scientific">Aphanomyces euteiches</name>
    <dbReference type="NCBI Taxonomy" id="100861"/>
    <lineage>
        <taxon>Eukaryota</taxon>
        <taxon>Sar</taxon>
        <taxon>Stramenopiles</taxon>
        <taxon>Oomycota</taxon>
        <taxon>Saprolegniomycetes</taxon>
        <taxon>Saprolegniales</taxon>
        <taxon>Verrucalvaceae</taxon>
        <taxon>Aphanomyces</taxon>
    </lineage>
</organism>
<accession>A0A6G0XKA0</accession>
<protein>
    <submittedName>
        <fullName evidence="1">Uncharacterized protein</fullName>
    </submittedName>
</protein>
<gene>
    <name evidence="1" type="ORF">Ae201684_003989</name>
</gene>
<comment type="caution">
    <text evidence="1">The sequence shown here is derived from an EMBL/GenBank/DDBJ whole genome shotgun (WGS) entry which is preliminary data.</text>
</comment>
<evidence type="ECO:0000313" key="2">
    <source>
        <dbReference type="Proteomes" id="UP000481153"/>
    </source>
</evidence>
<proteinExistence type="predicted"/>
<dbReference type="Proteomes" id="UP000481153">
    <property type="component" value="Unassembled WGS sequence"/>
</dbReference>
<evidence type="ECO:0000313" key="1">
    <source>
        <dbReference type="EMBL" id="KAF0740612.1"/>
    </source>
</evidence>
<dbReference type="EMBL" id="VJMJ01000048">
    <property type="protein sequence ID" value="KAF0740612.1"/>
    <property type="molecule type" value="Genomic_DNA"/>
</dbReference>
<keyword evidence="2" id="KW-1185">Reference proteome</keyword>
<sequence>METLRVYGTLAMSEQEDERRPLRIATCSSLRRLLCSIRAGIEPPHGPPTKMTACVLAGHANFQCKPRVYVDGVAPLSPPTGPWMHPGLPKTLRNKCVVLQPANLFGSNPLVGSQPNPETFAVA</sequence>